<dbReference type="STRING" id="4097.A0A1S3ZWM1"/>
<dbReference type="PaxDb" id="4097-A0A1S3ZWM1"/>
<reference evidence="3" key="2">
    <citation type="submission" date="2025-08" db="UniProtKB">
        <authorList>
            <consortium name="RefSeq"/>
        </authorList>
    </citation>
    <scope>IDENTIFICATION</scope>
    <source>
        <tissue evidence="3">Leaf</tissue>
    </source>
</reference>
<dbReference type="OrthoDB" id="1902296at2759"/>
<accession>A0A1S3ZWM1</accession>
<feature type="domain" description="Endonuclease/exonuclease/phosphatase" evidence="1">
    <location>
        <begin position="26"/>
        <end position="110"/>
    </location>
</feature>
<organism evidence="2 3">
    <name type="scientific">Nicotiana tabacum</name>
    <name type="common">Common tobacco</name>
    <dbReference type="NCBI Taxonomy" id="4097"/>
    <lineage>
        <taxon>Eukaryota</taxon>
        <taxon>Viridiplantae</taxon>
        <taxon>Streptophyta</taxon>
        <taxon>Embryophyta</taxon>
        <taxon>Tracheophyta</taxon>
        <taxon>Spermatophyta</taxon>
        <taxon>Magnoliopsida</taxon>
        <taxon>eudicotyledons</taxon>
        <taxon>Gunneridae</taxon>
        <taxon>Pentapetalae</taxon>
        <taxon>asterids</taxon>
        <taxon>lamiids</taxon>
        <taxon>Solanales</taxon>
        <taxon>Solanaceae</taxon>
        <taxon>Nicotianoideae</taxon>
        <taxon>Nicotianeae</taxon>
        <taxon>Nicotiana</taxon>
    </lineage>
</organism>
<reference evidence="2" key="1">
    <citation type="journal article" date="2014" name="Nat. Commun.">
        <title>The tobacco genome sequence and its comparison with those of tomato and potato.</title>
        <authorList>
            <person name="Sierro N."/>
            <person name="Battey J.N."/>
            <person name="Ouadi S."/>
            <person name="Bakaher N."/>
            <person name="Bovet L."/>
            <person name="Willig A."/>
            <person name="Goepfert S."/>
            <person name="Peitsch M.C."/>
            <person name="Ivanov N.V."/>
        </authorList>
    </citation>
    <scope>NUCLEOTIDE SEQUENCE [LARGE SCALE GENOMIC DNA]</scope>
</reference>
<evidence type="ECO:0000313" key="2">
    <source>
        <dbReference type="Proteomes" id="UP000790787"/>
    </source>
</evidence>
<dbReference type="InterPro" id="IPR027124">
    <property type="entry name" value="Swc5/CFDP1/2"/>
</dbReference>
<dbReference type="InterPro" id="IPR036691">
    <property type="entry name" value="Endo/exonu/phosph_ase_sf"/>
</dbReference>
<gene>
    <name evidence="3" type="primary">LOC107791235</name>
</gene>
<dbReference type="Proteomes" id="UP000790787">
    <property type="component" value="Chromosome 9"/>
</dbReference>
<evidence type="ECO:0000259" key="1">
    <source>
        <dbReference type="Pfam" id="PF03372"/>
    </source>
</evidence>
<dbReference type="Pfam" id="PF03372">
    <property type="entry name" value="Exo_endo_phos"/>
    <property type="match status" value="1"/>
</dbReference>
<dbReference type="KEGG" id="nta:107791235"/>
<dbReference type="Gene3D" id="3.60.10.10">
    <property type="entry name" value="Endonuclease/exonuclease/phosphatase"/>
    <property type="match status" value="1"/>
</dbReference>
<keyword evidence="2" id="KW-1185">Reference proteome</keyword>
<dbReference type="PANTHER" id="PTHR23227:SF67">
    <property type="entry name" value="CRANIOFACIAL DEVELOPMENT PROTEIN 2-LIKE"/>
    <property type="match status" value="1"/>
</dbReference>
<sequence>MDSYFLYISYAYDNTNIACVQKRKINIACVLETRWKGNRARDLDGFKLWYSGSAGGKNGVGILVDRDLKELVVKVGLNEEVKKQLWDYLDEMVRSIPHAEKLFIGGDFNGHIGASARGYDVVHGGYDFGDRNEGGNSLLEFDRAFDLVIANSSFPKREEHLVTFRNLIGKT</sequence>
<name>A0A1S3ZWM1_TOBAC</name>
<dbReference type="GO" id="GO:0003824">
    <property type="term" value="F:catalytic activity"/>
    <property type="evidence" value="ECO:0007669"/>
    <property type="project" value="InterPro"/>
</dbReference>
<dbReference type="GeneID" id="107791235"/>
<proteinExistence type="predicted"/>
<protein>
    <submittedName>
        <fullName evidence="3">Uncharacterized protein LOC107791235</fullName>
    </submittedName>
</protein>
<dbReference type="PANTHER" id="PTHR23227">
    <property type="entry name" value="BUCENTAUR RELATED"/>
    <property type="match status" value="1"/>
</dbReference>
<dbReference type="SUPFAM" id="SSF56219">
    <property type="entry name" value="DNase I-like"/>
    <property type="match status" value="1"/>
</dbReference>
<dbReference type="InterPro" id="IPR005135">
    <property type="entry name" value="Endo/exonuclease/phosphatase"/>
</dbReference>
<dbReference type="AlphaFoldDB" id="A0A1S3ZWM1"/>
<evidence type="ECO:0000313" key="3">
    <source>
        <dbReference type="RefSeq" id="XP_016468743.1"/>
    </source>
</evidence>
<dbReference type="RefSeq" id="XP_016468743.1">
    <property type="nucleotide sequence ID" value="XM_016613257.1"/>
</dbReference>